<gene>
    <name evidence="1" type="ORF">HanXRQr2_Chr16g0733841</name>
</gene>
<dbReference type="Gramene" id="mRNA:HanXRQr2_Chr16g0733841">
    <property type="protein sequence ID" value="CDS:HanXRQr2_Chr16g0733841.1"/>
    <property type="gene ID" value="HanXRQr2_Chr16g0733841"/>
</dbReference>
<organism evidence="1 2">
    <name type="scientific">Helianthus annuus</name>
    <name type="common">Common sunflower</name>
    <dbReference type="NCBI Taxonomy" id="4232"/>
    <lineage>
        <taxon>Eukaryota</taxon>
        <taxon>Viridiplantae</taxon>
        <taxon>Streptophyta</taxon>
        <taxon>Embryophyta</taxon>
        <taxon>Tracheophyta</taxon>
        <taxon>Spermatophyta</taxon>
        <taxon>Magnoliopsida</taxon>
        <taxon>eudicotyledons</taxon>
        <taxon>Gunneridae</taxon>
        <taxon>Pentapetalae</taxon>
        <taxon>asterids</taxon>
        <taxon>campanulids</taxon>
        <taxon>Asterales</taxon>
        <taxon>Asteraceae</taxon>
        <taxon>Asteroideae</taxon>
        <taxon>Heliantheae alliance</taxon>
        <taxon>Heliantheae</taxon>
        <taxon>Helianthus</taxon>
    </lineage>
</organism>
<reference evidence="1" key="1">
    <citation type="journal article" date="2017" name="Nature">
        <title>The sunflower genome provides insights into oil metabolism, flowering and Asterid evolution.</title>
        <authorList>
            <person name="Badouin H."/>
            <person name="Gouzy J."/>
            <person name="Grassa C.J."/>
            <person name="Murat F."/>
            <person name="Staton S.E."/>
            <person name="Cottret L."/>
            <person name="Lelandais-Briere C."/>
            <person name="Owens G.L."/>
            <person name="Carrere S."/>
            <person name="Mayjonade B."/>
            <person name="Legrand L."/>
            <person name="Gill N."/>
            <person name="Kane N.C."/>
            <person name="Bowers J.E."/>
            <person name="Hubner S."/>
            <person name="Bellec A."/>
            <person name="Berard A."/>
            <person name="Berges H."/>
            <person name="Blanchet N."/>
            <person name="Boniface M.C."/>
            <person name="Brunel D."/>
            <person name="Catrice O."/>
            <person name="Chaidir N."/>
            <person name="Claudel C."/>
            <person name="Donnadieu C."/>
            <person name="Faraut T."/>
            <person name="Fievet G."/>
            <person name="Helmstetter N."/>
            <person name="King M."/>
            <person name="Knapp S.J."/>
            <person name="Lai Z."/>
            <person name="Le Paslier M.C."/>
            <person name="Lippi Y."/>
            <person name="Lorenzon L."/>
            <person name="Mandel J.R."/>
            <person name="Marage G."/>
            <person name="Marchand G."/>
            <person name="Marquand E."/>
            <person name="Bret-Mestries E."/>
            <person name="Morien E."/>
            <person name="Nambeesan S."/>
            <person name="Nguyen T."/>
            <person name="Pegot-Espagnet P."/>
            <person name="Pouilly N."/>
            <person name="Raftis F."/>
            <person name="Sallet E."/>
            <person name="Schiex T."/>
            <person name="Thomas J."/>
            <person name="Vandecasteele C."/>
            <person name="Vares D."/>
            <person name="Vear F."/>
            <person name="Vautrin S."/>
            <person name="Crespi M."/>
            <person name="Mangin B."/>
            <person name="Burke J.M."/>
            <person name="Salse J."/>
            <person name="Munos S."/>
            <person name="Vincourt P."/>
            <person name="Rieseberg L.H."/>
            <person name="Langlade N.B."/>
        </authorList>
    </citation>
    <scope>NUCLEOTIDE SEQUENCE</scope>
    <source>
        <tissue evidence="1">Leaves</tissue>
    </source>
</reference>
<protein>
    <submittedName>
        <fullName evidence="1">Uncharacterized protein</fullName>
    </submittedName>
</protein>
<evidence type="ECO:0000313" key="2">
    <source>
        <dbReference type="Proteomes" id="UP000215914"/>
    </source>
</evidence>
<reference evidence="1" key="2">
    <citation type="submission" date="2020-06" db="EMBL/GenBank/DDBJ databases">
        <title>Helianthus annuus Genome sequencing and assembly Release 2.</title>
        <authorList>
            <person name="Gouzy J."/>
            <person name="Langlade N."/>
            <person name="Munos S."/>
        </authorList>
    </citation>
    <scope>NUCLEOTIDE SEQUENCE</scope>
    <source>
        <tissue evidence="1">Leaves</tissue>
    </source>
</reference>
<dbReference type="AlphaFoldDB" id="A0A9K3DR36"/>
<sequence>MAKKFSRFNASELAAQARYDVLRTRPEENPRQVCMDTLEAVNQIDRFNNIVTGPLRATLCVTPQPMAESSGRGTERNRLSRSFHNNYYYKFS</sequence>
<dbReference type="Proteomes" id="UP000215914">
    <property type="component" value="Unassembled WGS sequence"/>
</dbReference>
<proteinExistence type="predicted"/>
<accession>A0A9K3DR36</accession>
<dbReference type="EMBL" id="MNCJ02000331">
    <property type="protein sequence ID" value="KAF5758822.1"/>
    <property type="molecule type" value="Genomic_DNA"/>
</dbReference>
<keyword evidence="2" id="KW-1185">Reference proteome</keyword>
<evidence type="ECO:0000313" key="1">
    <source>
        <dbReference type="EMBL" id="KAF5758822.1"/>
    </source>
</evidence>
<comment type="caution">
    <text evidence="1">The sequence shown here is derived from an EMBL/GenBank/DDBJ whole genome shotgun (WGS) entry which is preliminary data.</text>
</comment>
<name>A0A9K3DR36_HELAN</name>